<dbReference type="RefSeq" id="WP_092929641.1">
    <property type="nucleotide sequence ID" value="NZ_FOMZ01000018.1"/>
</dbReference>
<reference evidence="5" key="1">
    <citation type="submission" date="2016-10" db="EMBL/GenBank/DDBJ databases">
        <authorList>
            <person name="Varghese N."/>
            <person name="Submissions S."/>
        </authorList>
    </citation>
    <scope>NUCLEOTIDE SEQUENCE [LARGE SCALE GENOMIC DNA]</scope>
    <source>
        <strain evidence="5">DSM 45004</strain>
    </source>
</reference>
<feature type="domain" description="DUF1707" evidence="3">
    <location>
        <begin position="19"/>
        <end position="71"/>
    </location>
</feature>
<name>A0A1I2C1X5_9ACTN</name>
<sequence>MSGPAASGPDASGPNEREVRASDAEREAVAERLRLAMNEGRLDISEFDERVGQAYAAVTRAELEPLTRDLPIPSEPARQTRSAAPEAEEEGERPVERKRGRPRSRSAEWRDWAGTSFVLVGIWLITSIASGGPNFFWPIFPMGIWAVILLSSMIFGSGEDERGGRQR</sequence>
<gene>
    <name evidence="4" type="ORF">SAMN04487819_11848</name>
</gene>
<evidence type="ECO:0000256" key="2">
    <source>
        <dbReference type="SAM" id="Phobius"/>
    </source>
</evidence>
<dbReference type="InterPro" id="IPR012551">
    <property type="entry name" value="DUF1707_SHOCT-like"/>
</dbReference>
<feature type="transmembrane region" description="Helical" evidence="2">
    <location>
        <begin position="109"/>
        <end position="129"/>
    </location>
</feature>
<protein>
    <recommendedName>
        <fullName evidence="3">DUF1707 domain-containing protein</fullName>
    </recommendedName>
</protein>
<dbReference type="Proteomes" id="UP000198716">
    <property type="component" value="Unassembled WGS sequence"/>
</dbReference>
<evidence type="ECO:0000313" key="4">
    <source>
        <dbReference type="EMBL" id="SFE61580.1"/>
    </source>
</evidence>
<evidence type="ECO:0000313" key="5">
    <source>
        <dbReference type="Proteomes" id="UP000198716"/>
    </source>
</evidence>
<keyword evidence="2" id="KW-1133">Transmembrane helix</keyword>
<feature type="region of interest" description="Disordered" evidence="1">
    <location>
        <begin position="1"/>
        <end position="27"/>
    </location>
</feature>
<evidence type="ECO:0000256" key="1">
    <source>
        <dbReference type="SAM" id="MobiDB-lite"/>
    </source>
</evidence>
<dbReference type="EMBL" id="FOMZ01000018">
    <property type="protein sequence ID" value="SFE61580.1"/>
    <property type="molecule type" value="Genomic_DNA"/>
</dbReference>
<dbReference type="Pfam" id="PF08044">
    <property type="entry name" value="DUF1707"/>
    <property type="match status" value="1"/>
</dbReference>
<feature type="transmembrane region" description="Helical" evidence="2">
    <location>
        <begin position="135"/>
        <end position="157"/>
    </location>
</feature>
<feature type="compositionally biased region" description="Basic and acidic residues" evidence="1">
    <location>
        <begin position="15"/>
        <end position="27"/>
    </location>
</feature>
<keyword evidence="2" id="KW-0472">Membrane</keyword>
<dbReference type="PANTHER" id="PTHR40763:SF4">
    <property type="entry name" value="DUF1707 DOMAIN-CONTAINING PROTEIN"/>
    <property type="match status" value="1"/>
</dbReference>
<accession>A0A1I2C1X5</accession>
<feature type="region of interest" description="Disordered" evidence="1">
    <location>
        <begin position="66"/>
        <end position="106"/>
    </location>
</feature>
<organism evidence="4 5">
    <name type="scientific">Actinopolyspora alba</name>
    <dbReference type="NCBI Taxonomy" id="673379"/>
    <lineage>
        <taxon>Bacteria</taxon>
        <taxon>Bacillati</taxon>
        <taxon>Actinomycetota</taxon>
        <taxon>Actinomycetes</taxon>
        <taxon>Actinopolysporales</taxon>
        <taxon>Actinopolysporaceae</taxon>
        <taxon>Actinopolyspora</taxon>
        <taxon>Actinopolyspora alba group</taxon>
    </lineage>
</organism>
<dbReference type="AlphaFoldDB" id="A0A1I2C1X5"/>
<keyword evidence="2" id="KW-0812">Transmembrane</keyword>
<keyword evidence="5" id="KW-1185">Reference proteome</keyword>
<evidence type="ECO:0000259" key="3">
    <source>
        <dbReference type="Pfam" id="PF08044"/>
    </source>
</evidence>
<proteinExistence type="predicted"/>
<dbReference type="PANTHER" id="PTHR40763">
    <property type="entry name" value="MEMBRANE PROTEIN-RELATED"/>
    <property type="match status" value="1"/>
</dbReference>